<dbReference type="InterPro" id="IPR012902">
    <property type="entry name" value="N_methyl_site"/>
</dbReference>
<evidence type="ECO:0000256" key="4">
    <source>
        <dbReference type="ARBA" id="ARBA00022519"/>
    </source>
</evidence>
<gene>
    <name evidence="9" type="ORF">SAMN05216551_105128</name>
</gene>
<evidence type="ECO:0000256" key="1">
    <source>
        <dbReference type="ARBA" id="ARBA00004377"/>
    </source>
</evidence>
<dbReference type="Proteomes" id="UP000243719">
    <property type="component" value="Unassembled WGS sequence"/>
</dbReference>
<dbReference type="Pfam" id="PF07963">
    <property type="entry name" value="N_methyl"/>
    <property type="match status" value="1"/>
</dbReference>
<sequence>MKSRARSERAAARRRAAPARRPVRGFTLLELLVAIALLAVVAVLSWRGLDQIARANRALEAQITALRALGAALDQIGTDARHAATDEESLGAAVALRGGALMIVRRVDLPDGARRLQVIRYRVVDGRLLRQTSPALATVGQMRGALAGVSGGTEVALVDDVRGFGVRVWIDGRGLVDGIPATPPARAQADVVPVVAARQLDGLQVQLQVGDTPRVVTRLMMVGQ</sequence>
<keyword evidence="7 8" id="KW-0472">Membrane</keyword>
<keyword evidence="5 8" id="KW-0812">Transmembrane</keyword>
<name>A0A1H2PPB6_9BURK</name>
<dbReference type="STRING" id="1770053.SAMN05216551_105128"/>
<dbReference type="AlphaFoldDB" id="A0A1H2PPB6"/>
<evidence type="ECO:0000256" key="3">
    <source>
        <dbReference type="ARBA" id="ARBA00022481"/>
    </source>
</evidence>
<dbReference type="SUPFAM" id="SSF54523">
    <property type="entry name" value="Pili subunits"/>
    <property type="match status" value="2"/>
</dbReference>
<feature type="transmembrane region" description="Helical" evidence="8">
    <location>
        <begin position="23"/>
        <end position="46"/>
    </location>
</feature>
<evidence type="ECO:0000313" key="9">
    <source>
        <dbReference type="EMBL" id="SDV48482.1"/>
    </source>
</evidence>
<evidence type="ECO:0000256" key="7">
    <source>
        <dbReference type="ARBA" id="ARBA00023136"/>
    </source>
</evidence>
<evidence type="ECO:0000256" key="6">
    <source>
        <dbReference type="ARBA" id="ARBA00022989"/>
    </source>
</evidence>
<dbReference type="RefSeq" id="WP_091907652.1">
    <property type="nucleotide sequence ID" value="NZ_FNLO01000005.1"/>
</dbReference>
<dbReference type="GO" id="GO:0005886">
    <property type="term" value="C:plasma membrane"/>
    <property type="evidence" value="ECO:0007669"/>
    <property type="project" value="UniProtKB-SubCell"/>
</dbReference>
<reference evidence="10" key="1">
    <citation type="submission" date="2016-09" db="EMBL/GenBank/DDBJ databases">
        <authorList>
            <person name="Varghese N."/>
            <person name="Submissions S."/>
        </authorList>
    </citation>
    <scope>NUCLEOTIDE SEQUENCE [LARGE SCALE GENOMIC DNA]</scope>
    <source>
        <strain evidence="10">JS23</strain>
    </source>
</reference>
<organism evidence="9 10">
    <name type="scientific">Chitinasiproducens palmae</name>
    <dbReference type="NCBI Taxonomy" id="1770053"/>
    <lineage>
        <taxon>Bacteria</taxon>
        <taxon>Pseudomonadati</taxon>
        <taxon>Pseudomonadota</taxon>
        <taxon>Betaproteobacteria</taxon>
        <taxon>Burkholderiales</taxon>
        <taxon>Burkholderiaceae</taxon>
        <taxon>Chitinasiproducens</taxon>
    </lineage>
</organism>
<dbReference type="PROSITE" id="PS00409">
    <property type="entry name" value="PROKAR_NTER_METHYL"/>
    <property type="match status" value="1"/>
</dbReference>
<dbReference type="GO" id="GO:0015628">
    <property type="term" value="P:protein secretion by the type II secretion system"/>
    <property type="evidence" value="ECO:0007669"/>
    <property type="project" value="TreeGrafter"/>
</dbReference>
<evidence type="ECO:0000256" key="2">
    <source>
        <dbReference type="ARBA" id="ARBA00022475"/>
    </source>
</evidence>
<dbReference type="PANTHER" id="PTHR39583">
    <property type="entry name" value="TYPE II SECRETION SYSTEM PROTEIN J-RELATED"/>
    <property type="match status" value="1"/>
</dbReference>
<dbReference type="EMBL" id="FNLO01000005">
    <property type="protein sequence ID" value="SDV48482.1"/>
    <property type="molecule type" value="Genomic_DNA"/>
</dbReference>
<keyword evidence="2" id="KW-1003">Cell membrane</keyword>
<dbReference type="InterPro" id="IPR051621">
    <property type="entry name" value="T2SS_protein_J"/>
</dbReference>
<keyword evidence="10" id="KW-1185">Reference proteome</keyword>
<evidence type="ECO:0000256" key="8">
    <source>
        <dbReference type="SAM" id="Phobius"/>
    </source>
</evidence>
<dbReference type="NCBIfam" id="TIGR02532">
    <property type="entry name" value="IV_pilin_GFxxxE"/>
    <property type="match status" value="1"/>
</dbReference>
<evidence type="ECO:0000313" key="10">
    <source>
        <dbReference type="Proteomes" id="UP000243719"/>
    </source>
</evidence>
<dbReference type="OrthoDB" id="9029037at2"/>
<keyword evidence="3" id="KW-0488">Methylation</keyword>
<evidence type="ECO:0000256" key="5">
    <source>
        <dbReference type="ARBA" id="ARBA00022692"/>
    </source>
</evidence>
<protein>
    <submittedName>
        <fullName evidence="9">General secretion pathway protein J</fullName>
    </submittedName>
</protein>
<dbReference type="PANTHER" id="PTHR39583:SF2">
    <property type="entry name" value="TYPE II SECRETION SYSTEM PROTEIN J"/>
    <property type="match status" value="1"/>
</dbReference>
<keyword evidence="4" id="KW-0997">Cell inner membrane</keyword>
<proteinExistence type="predicted"/>
<dbReference type="InterPro" id="IPR045584">
    <property type="entry name" value="Pilin-like"/>
</dbReference>
<comment type="subcellular location">
    <subcellularLocation>
        <location evidence="1">Cell inner membrane</location>
        <topology evidence="1">Single-pass membrane protein</topology>
    </subcellularLocation>
</comment>
<keyword evidence="6 8" id="KW-1133">Transmembrane helix</keyword>
<accession>A0A1H2PPB6</accession>